<name>A0A915EFN6_9BILA</name>
<comment type="similarity">
    <text evidence="2">Belongs to the TMEM129 family.</text>
</comment>
<evidence type="ECO:0000256" key="4">
    <source>
        <dbReference type="ARBA" id="ARBA00022989"/>
    </source>
</evidence>
<comment type="subcellular location">
    <subcellularLocation>
        <location evidence="1">Membrane</location>
        <topology evidence="1">Multi-pass membrane protein</topology>
    </subcellularLocation>
</comment>
<dbReference type="PANTHER" id="PTHR31322:SF2">
    <property type="entry name" value="E3 UBIQUITIN-PROTEIN LIGASE TM129"/>
    <property type="match status" value="1"/>
</dbReference>
<evidence type="ECO:0000256" key="5">
    <source>
        <dbReference type="ARBA" id="ARBA00023136"/>
    </source>
</evidence>
<evidence type="ECO:0000256" key="1">
    <source>
        <dbReference type="ARBA" id="ARBA00004141"/>
    </source>
</evidence>
<evidence type="ECO:0000313" key="6">
    <source>
        <dbReference type="Proteomes" id="UP000887574"/>
    </source>
</evidence>
<evidence type="ECO:0000313" key="7">
    <source>
        <dbReference type="WBParaSite" id="jg6180"/>
    </source>
</evidence>
<protein>
    <submittedName>
        <fullName evidence="7">E3 ubiquitin-protein ligase TM129</fullName>
    </submittedName>
</protein>
<dbReference type="GO" id="GO:0005783">
    <property type="term" value="C:endoplasmic reticulum"/>
    <property type="evidence" value="ECO:0007669"/>
    <property type="project" value="TreeGrafter"/>
</dbReference>
<accession>A0A915EFN6</accession>
<proteinExistence type="inferred from homology"/>
<evidence type="ECO:0000256" key="3">
    <source>
        <dbReference type="ARBA" id="ARBA00022692"/>
    </source>
</evidence>
<sequence>MREPLIFSINYTAYSKVMVTSEWLIRISNYNVLFAQISDSRFFVVNSNDHPYLSNEMNGIQLIDIRVESISGVFKPFFIRVNSQEMLDNLRDTLGRPIEISESLTLAQPLHDRFVVEFVKLVKSNPKYKCENKESLDPCLGCSSTTSEVKINKTCVDSLILAADEGERRCQSCSCRPMWCARCMGRIFASKQNQQTPEIWMAGRAPCPTCRATFCALDVCFLE</sequence>
<reference evidence="7" key="1">
    <citation type="submission" date="2022-11" db="UniProtKB">
        <authorList>
            <consortium name="WormBaseParasite"/>
        </authorList>
    </citation>
    <scope>IDENTIFICATION</scope>
</reference>
<dbReference type="Pfam" id="PF10272">
    <property type="entry name" value="Tmpp129"/>
    <property type="match status" value="1"/>
</dbReference>
<dbReference type="AlphaFoldDB" id="A0A915EFN6"/>
<dbReference type="PANTHER" id="PTHR31322">
    <property type="entry name" value="E3 UBIQUITIN-PROTEIN LIGASE TM129"/>
    <property type="match status" value="1"/>
</dbReference>
<keyword evidence="4" id="KW-1133">Transmembrane helix</keyword>
<keyword evidence="6" id="KW-1185">Reference proteome</keyword>
<organism evidence="6 7">
    <name type="scientific">Ditylenchus dipsaci</name>
    <dbReference type="NCBI Taxonomy" id="166011"/>
    <lineage>
        <taxon>Eukaryota</taxon>
        <taxon>Metazoa</taxon>
        <taxon>Ecdysozoa</taxon>
        <taxon>Nematoda</taxon>
        <taxon>Chromadorea</taxon>
        <taxon>Rhabditida</taxon>
        <taxon>Tylenchina</taxon>
        <taxon>Tylenchomorpha</taxon>
        <taxon>Sphaerularioidea</taxon>
        <taxon>Anguinidae</taxon>
        <taxon>Anguininae</taxon>
        <taxon>Ditylenchus</taxon>
    </lineage>
</organism>
<dbReference type="Proteomes" id="UP000887574">
    <property type="component" value="Unplaced"/>
</dbReference>
<keyword evidence="3" id="KW-0812">Transmembrane</keyword>
<dbReference type="GO" id="GO:0016020">
    <property type="term" value="C:membrane"/>
    <property type="evidence" value="ECO:0007669"/>
    <property type="project" value="UniProtKB-SubCell"/>
</dbReference>
<dbReference type="GO" id="GO:0016567">
    <property type="term" value="P:protein ubiquitination"/>
    <property type="evidence" value="ECO:0007669"/>
    <property type="project" value="InterPro"/>
</dbReference>
<dbReference type="InterPro" id="IPR018801">
    <property type="entry name" value="TM129"/>
</dbReference>
<dbReference type="WBParaSite" id="jg6180">
    <property type="protein sequence ID" value="jg6180"/>
    <property type="gene ID" value="jg6180"/>
</dbReference>
<keyword evidence="5" id="KW-0472">Membrane</keyword>
<dbReference type="GO" id="GO:0061630">
    <property type="term" value="F:ubiquitin protein ligase activity"/>
    <property type="evidence" value="ECO:0007669"/>
    <property type="project" value="InterPro"/>
</dbReference>
<evidence type="ECO:0000256" key="2">
    <source>
        <dbReference type="ARBA" id="ARBA00007332"/>
    </source>
</evidence>